<evidence type="ECO:0000313" key="3">
    <source>
        <dbReference type="Proteomes" id="UP001172083"/>
    </source>
</evidence>
<protein>
    <submittedName>
        <fullName evidence="2">Uncharacterized protein</fullName>
    </submittedName>
</protein>
<keyword evidence="1" id="KW-0812">Transmembrane</keyword>
<reference evidence="2" key="1">
    <citation type="submission" date="2023-06" db="EMBL/GenBank/DDBJ databases">
        <title>Genomic of Agaribacillus aureum.</title>
        <authorList>
            <person name="Wang G."/>
        </authorList>
    </citation>
    <scope>NUCLEOTIDE SEQUENCE</scope>
    <source>
        <strain evidence="2">BMA12</strain>
    </source>
</reference>
<evidence type="ECO:0000313" key="2">
    <source>
        <dbReference type="EMBL" id="MDN5210528.1"/>
    </source>
</evidence>
<name>A0ABT8L2N5_9BACT</name>
<sequence>MKDIEDRIKAYYLKKSLTDDQIDKVVNGKKKHWASKSYLRYAAVLAFLLVAVGAYQFYGIYQKNAMLDSFAQEVAMNHQKALKSDFVTNSVDELNEKMNQLDFPIKMPADLYQDYELLGGRYCSVNQKIAAQLKLKNSAGKTTTLYITKKQIDQNIQRTTLVDTVNVHIWNVESLMYLLVKPCNEK</sequence>
<feature type="transmembrane region" description="Helical" evidence="1">
    <location>
        <begin position="38"/>
        <end position="58"/>
    </location>
</feature>
<accession>A0ABT8L2N5</accession>
<dbReference type="RefSeq" id="WP_346755872.1">
    <property type="nucleotide sequence ID" value="NZ_JAUJEB010000001.1"/>
</dbReference>
<dbReference type="Proteomes" id="UP001172083">
    <property type="component" value="Unassembled WGS sequence"/>
</dbReference>
<evidence type="ECO:0000256" key="1">
    <source>
        <dbReference type="SAM" id="Phobius"/>
    </source>
</evidence>
<keyword evidence="1" id="KW-1133">Transmembrane helix</keyword>
<keyword evidence="1" id="KW-0472">Membrane</keyword>
<dbReference type="EMBL" id="JAUJEB010000001">
    <property type="protein sequence ID" value="MDN5210528.1"/>
    <property type="molecule type" value="Genomic_DNA"/>
</dbReference>
<proteinExistence type="predicted"/>
<gene>
    <name evidence="2" type="ORF">QQ020_00675</name>
</gene>
<organism evidence="2 3">
    <name type="scientific">Agaribacillus aureus</name>
    <dbReference type="NCBI Taxonomy" id="3051825"/>
    <lineage>
        <taxon>Bacteria</taxon>
        <taxon>Pseudomonadati</taxon>
        <taxon>Bacteroidota</taxon>
        <taxon>Cytophagia</taxon>
        <taxon>Cytophagales</taxon>
        <taxon>Splendidivirgaceae</taxon>
        <taxon>Agaribacillus</taxon>
    </lineage>
</organism>
<comment type="caution">
    <text evidence="2">The sequence shown here is derived from an EMBL/GenBank/DDBJ whole genome shotgun (WGS) entry which is preliminary data.</text>
</comment>
<keyword evidence="3" id="KW-1185">Reference proteome</keyword>